<dbReference type="EMBL" id="UFQT01000077">
    <property type="protein sequence ID" value="SSX19413.1"/>
    <property type="molecule type" value="Genomic_DNA"/>
</dbReference>
<evidence type="ECO:0000256" key="6">
    <source>
        <dbReference type="ARBA" id="ARBA00022692"/>
    </source>
</evidence>
<keyword evidence="2" id="KW-0813">Transport</keyword>
<evidence type="ECO:0000259" key="15">
    <source>
        <dbReference type="Pfam" id="PF00520"/>
    </source>
</evidence>
<evidence type="ECO:0000256" key="9">
    <source>
        <dbReference type="ARBA" id="ARBA00022989"/>
    </source>
</evidence>
<feature type="transmembrane region" description="Helical" evidence="14">
    <location>
        <begin position="613"/>
        <end position="637"/>
    </location>
</feature>
<sequence length="816" mass="94054">MGQAESNVTSGVKKQAGTSTQALYKFVNLKGGGLLVDMMKRAAQSKQYAEIDHAIKTKVEPFLYNKGAGRYIPISQLVLFRNRERSKAKQLPGVRELENPDEDFDIDKNWPEVSEEEYWSNPSAYKRIIWNIKERGAVGETILHLCLLNATALHADLAKRLLRYYPLLLEDIYMCDEYWGENVLHIAIVNEDPSMVKYLLDAGTPVEERCCGNFMCPEDQKSSRYDTLDNEMVNITPMTNYEGYVYWGEYPLSFAACLSQEECYRLVLAKGADPDNQDTNGNTVLHMLTIYEKLSTFDMAYEMGATVNIRNVLNLTPLTLAAKLARTEMFFHVMNIEREIYWQLGSITCAAYPLEQIDTIDVNNGTISKDSALNLIAFGDKLEHLDLLEGVMIDLLKVKWNTFVKDKFYRQFYKFSVYFLISLVGFTLRPMWSDEEDDEGANSTEVMTTMATINETFEPVEKAVASALSYWYNITEEDHDQDGHHHYWDSSCPLLRADTVSDTVRLISELCMFLGALTYIVAALLEARFLGYKMFFENLATAPSRVMFLFSCCLLMVCPFIKIFCLTVVEDHMAVAIMLTTAPYFLFFCRGFKTVGPFVVMIYRMVVGDLLRFVCIYFIFVMGFSQAYYIIFCTFYAEEPEEGEDEIVNPIPSGMESFVAMFLMSLTNFGDYYAGTEHTEHEMPAKILFVVFMSIVAVLLVNMLIAMMGNTYTVIAETKNEWQRQWARIVLVVERGVHPAERLKNLQSYSEPMSDGRPALILRLNMTEDDKEEMKEILEMKRVHERMHKKRAVEREQRRINRENERMKHLKMKHSF</sequence>
<dbReference type="Pfam" id="PF00520">
    <property type="entry name" value="Ion_trans"/>
    <property type="match status" value="1"/>
</dbReference>
<dbReference type="InterPro" id="IPR002110">
    <property type="entry name" value="Ankyrin_rpt"/>
</dbReference>
<evidence type="ECO:0000256" key="5">
    <source>
        <dbReference type="ARBA" id="ARBA00022673"/>
    </source>
</evidence>
<keyword evidence="8" id="KW-0106">Calcium</keyword>
<keyword evidence="6 14" id="KW-0812">Transmembrane</keyword>
<evidence type="ECO:0000313" key="17">
    <source>
        <dbReference type="EMBL" id="SSX19413.1"/>
    </source>
</evidence>
<dbReference type="GO" id="GO:0005886">
    <property type="term" value="C:plasma membrane"/>
    <property type="evidence" value="ECO:0007669"/>
    <property type="project" value="UniProtKB-SubCell"/>
</dbReference>
<proteinExistence type="predicted"/>
<protein>
    <submittedName>
        <fullName evidence="18">CSON013196 protein</fullName>
    </submittedName>
    <submittedName>
        <fullName evidence="16">CSON014231 protein</fullName>
    </submittedName>
</protein>
<dbReference type="PANTHER" id="PTHR10582:SF28">
    <property type="entry name" value="NANCHUNG, ISOFORM B"/>
    <property type="match status" value="1"/>
</dbReference>
<feature type="transmembrane region" description="Helical" evidence="14">
    <location>
        <begin position="687"/>
        <end position="709"/>
    </location>
</feature>
<accession>A0A336K3N0</accession>
<dbReference type="SMART" id="SM00248">
    <property type="entry name" value="ANK"/>
    <property type="match status" value="5"/>
</dbReference>
<evidence type="ECO:0000256" key="3">
    <source>
        <dbReference type="ARBA" id="ARBA00022475"/>
    </source>
</evidence>
<dbReference type="PANTHER" id="PTHR10582">
    <property type="entry name" value="TRANSIENT RECEPTOR POTENTIAL ION CHANNEL PROTEIN"/>
    <property type="match status" value="1"/>
</dbReference>
<keyword evidence="9 14" id="KW-1133">Transmembrane helix</keyword>
<dbReference type="EMBL" id="UFQT01000658">
    <property type="protein sequence ID" value="SSX26217.1"/>
    <property type="molecule type" value="Genomic_DNA"/>
</dbReference>
<feature type="transmembrane region" description="Helical" evidence="14">
    <location>
        <begin position="575"/>
        <end position="592"/>
    </location>
</feature>
<reference evidence="17" key="2">
    <citation type="submission" date="2018-07" db="EMBL/GenBank/DDBJ databases">
        <authorList>
            <person name="Quirk P.G."/>
            <person name="Krulwich T.A."/>
        </authorList>
    </citation>
    <scope>NUCLEOTIDE SEQUENCE</scope>
</reference>
<evidence type="ECO:0000256" key="8">
    <source>
        <dbReference type="ARBA" id="ARBA00022837"/>
    </source>
</evidence>
<evidence type="ECO:0000256" key="1">
    <source>
        <dbReference type="ARBA" id="ARBA00004651"/>
    </source>
</evidence>
<feature type="transmembrane region" description="Helical" evidence="14">
    <location>
        <begin position="506"/>
        <end position="525"/>
    </location>
</feature>
<dbReference type="AlphaFoldDB" id="A0A336K3N0"/>
<keyword evidence="4" id="KW-0109">Calcium transport</keyword>
<evidence type="ECO:0000256" key="4">
    <source>
        <dbReference type="ARBA" id="ARBA00022568"/>
    </source>
</evidence>
<evidence type="ECO:0000256" key="11">
    <source>
        <dbReference type="ARBA" id="ARBA00023136"/>
    </source>
</evidence>
<dbReference type="VEuPathDB" id="VectorBase:CSON014231"/>
<keyword evidence="5" id="KW-0107">Calcium channel</keyword>
<evidence type="ECO:0000256" key="13">
    <source>
        <dbReference type="PROSITE-ProRule" id="PRU00023"/>
    </source>
</evidence>
<dbReference type="EMBL" id="UFQS01000077">
    <property type="protein sequence ID" value="SSW99031.1"/>
    <property type="molecule type" value="Genomic_DNA"/>
</dbReference>
<keyword evidence="7" id="KW-0677">Repeat</keyword>
<name>A0A336K3N0_CULSO</name>
<dbReference type="GO" id="GO:0034703">
    <property type="term" value="C:cation channel complex"/>
    <property type="evidence" value="ECO:0007669"/>
    <property type="project" value="UniProtKB-ARBA"/>
</dbReference>
<feature type="domain" description="Ion transport" evidence="15">
    <location>
        <begin position="514"/>
        <end position="718"/>
    </location>
</feature>
<dbReference type="VEuPathDB" id="VectorBase:CSON013196"/>
<comment type="subcellular location">
    <subcellularLocation>
        <location evidence="1">Cell membrane</location>
        <topology evidence="1">Multi-pass membrane protein</topology>
    </subcellularLocation>
</comment>
<dbReference type="InterPro" id="IPR036770">
    <property type="entry name" value="Ankyrin_rpt-contain_sf"/>
</dbReference>
<evidence type="ECO:0000256" key="7">
    <source>
        <dbReference type="ARBA" id="ARBA00022737"/>
    </source>
</evidence>
<keyword evidence="13" id="KW-0040">ANK repeat</keyword>
<evidence type="ECO:0000313" key="16">
    <source>
        <dbReference type="EMBL" id="SSW99031.1"/>
    </source>
</evidence>
<organism evidence="16">
    <name type="scientific">Culicoides sonorensis</name>
    <name type="common">Biting midge</name>
    <dbReference type="NCBI Taxonomy" id="179676"/>
    <lineage>
        <taxon>Eukaryota</taxon>
        <taxon>Metazoa</taxon>
        <taxon>Ecdysozoa</taxon>
        <taxon>Arthropoda</taxon>
        <taxon>Hexapoda</taxon>
        <taxon>Insecta</taxon>
        <taxon>Pterygota</taxon>
        <taxon>Neoptera</taxon>
        <taxon>Endopterygota</taxon>
        <taxon>Diptera</taxon>
        <taxon>Nematocera</taxon>
        <taxon>Chironomoidea</taxon>
        <taxon>Ceratopogonidae</taxon>
        <taxon>Ceratopogoninae</taxon>
        <taxon>Culicoides</taxon>
        <taxon>Monoculicoides</taxon>
    </lineage>
</organism>
<keyword evidence="10" id="KW-0406">Ion transport</keyword>
<gene>
    <name evidence="16" type="primary">CSON014231</name>
    <name evidence="18" type="synonym">CSON013196</name>
</gene>
<evidence type="ECO:0000256" key="12">
    <source>
        <dbReference type="ARBA" id="ARBA00023303"/>
    </source>
</evidence>
<dbReference type="FunFam" id="1.25.40.20:FF:000181">
    <property type="entry name" value="Nanchung, isoform A"/>
    <property type="match status" value="1"/>
</dbReference>
<feature type="repeat" description="ANK" evidence="13">
    <location>
        <begin position="247"/>
        <end position="279"/>
    </location>
</feature>
<reference evidence="16" key="1">
    <citation type="submission" date="2018-04" db="EMBL/GenBank/DDBJ databases">
        <authorList>
            <person name="Go L.Y."/>
            <person name="Mitchell J.A."/>
        </authorList>
    </citation>
    <scope>NUCLEOTIDE SEQUENCE</scope>
    <source>
        <tissue evidence="16">Whole organism</tissue>
    </source>
</reference>
<dbReference type="GO" id="GO:0098703">
    <property type="term" value="P:calcium ion import across plasma membrane"/>
    <property type="evidence" value="ECO:0007669"/>
    <property type="project" value="TreeGrafter"/>
</dbReference>
<evidence type="ECO:0000256" key="2">
    <source>
        <dbReference type="ARBA" id="ARBA00022448"/>
    </source>
</evidence>
<evidence type="ECO:0000313" key="18">
    <source>
        <dbReference type="EMBL" id="SSX26217.1"/>
    </source>
</evidence>
<dbReference type="InterPro" id="IPR024862">
    <property type="entry name" value="TRPV"/>
</dbReference>
<evidence type="ECO:0000256" key="10">
    <source>
        <dbReference type="ARBA" id="ARBA00023065"/>
    </source>
</evidence>
<dbReference type="OMA" id="CDEYYGE"/>
<dbReference type="Gene3D" id="1.25.40.20">
    <property type="entry name" value="Ankyrin repeat-containing domain"/>
    <property type="match status" value="1"/>
</dbReference>
<keyword evidence="11 14" id="KW-0472">Membrane</keyword>
<dbReference type="GO" id="GO:0005262">
    <property type="term" value="F:calcium channel activity"/>
    <property type="evidence" value="ECO:0007669"/>
    <property type="project" value="UniProtKB-KW"/>
</dbReference>
<dbReference type="PROSITE" id="PS50088">
    <property type="entry name" value="ANK_REPEAT"/>
    <property type="match status" value="1"/>
</dbReference>
<dbReference type="InterPro" id="IPR005821">
    <property type="entry name" value="Ion_trans_dom"/>
</dbReference>
<evidence type="ECO:0000256" key="14">
    <source>
        <dbReference type="SAM" id="Phobius"/>
    </source>
</evidence>
<feature type="transmembrane region" description="Helical" evidence="14">
    <location>
        <begin position="546"/>
        <end position="569"/>
    </location>
</feature>
<dbReference type="SUPFAM" id="SSF48403">
    <property type="entry name" value="Ankyrin repeat"/>
    <property type="match status" value="1"/>
</dbReference>
<keyword evidence="3" id="KW-1003">Cell membrane</keyword>
<keyword evidence="12" id="KW-0407">Ion channel</keyword>